<evidence type="ECO:0000256" key="4">
    <source>
        <dbReference type="ARBA" id="ARBA00023110"/>
    </source>
</evidence>
<evidence type="ECO:0000256" key="3">
    <source>
        <dbReference type="ARBA" id="ARBA00022729"/>
    </source>
</evidence>
<dbReference type="Pfam" id="PF13624">
    <property type="entry name" value="SurA_N_3"/>
    <property type="match status" value="1"/>
</dbReference>
<dbReference type="EC" id="5.2.1.8" evidence="2"/>
<comment type="catalytic activity">
    <reaction evidence="1">
        <text>[protein]-peptidylproline (omega=180) = [protein]-peptidylproline (omega=0)</text>
        <dbReference type="Rhea" id="RHEA:16237"/>
        <dbReference type="Rhea" id="RHEA-COMP:10747"/>
        <dbReference type="Rhea" id="RHEA-COMP:10748"/>
        <dbReference type="ChEBI" id="CHEBI:83833"/>
        <dbReference type="ChEBI" id="CHEBI:83834"/>
        <dbReference type="EC" id="5.2.1.8"/>
    </reaction>
</comment>
<dbReference type="InterPro" id="IPR027304">
    <property type="entry name" value="Trigger_fact/SurA_dom_sf"/>
</dbReference>
<dbReference type="InterPro" id="IPR046357">
    <property type="entry name" value="PPIase_dom_sf"/>
</dbReference>
<comment type="caution">
    <text evidence="9">The sequence shown here is derived from an EMBL/GenBank/DDBJ whole genome shotgun (WGS) entry which is preliminary data.</text>
</comment>
<keyword evidence="3 7" id="KW-0732">Signal</keyword>
<keyword evidence="4 6" id="KW-0697">Rotamase</keyword>
<name>A0ABU0JQQ5_HATLI</name>
<evidence type="ECO:0000256" key="1">
    <source>
        <dbReference type="ARBA" id="ARBA00000971"/>
    </source>
</evidence>
<feature type="signal peptide" evidence="7">
    <location>
        <begin position="1"/>
        <end position="21"/>
    </location>
</feature>
<dbReference type="PANTHER" id="PTHR47245:SF1">
    <property type="entry name" value="FOLDASE PROTEIN PRSA"/>
    <property type="match status" value="1"/>
</dbReference>
<dbReference type="Gene3D" id="3.10.50.40">
    <property type="match status" value="1"/>
</dbReference>
<evidence type="ECO:0000256" key="7">
    <source>
        <dbReference type="SAM" id="SignalP"/>
    </source>
</evidence>
<keyword evidence="5 6" id="KW-0413">Isomerase</keyword>
<organism evidence="9 10">
    <name type="scientific">Hathewaya limosa</name>
    <name type="common">Clostridium limosum</name>
    <dbReference type="NCBI Taxonomy" id="1536"/>
    <lineage>
        <taxon>Bacteria</taxon>
        <taxon>Bacillati</taxon>
        <taxon>Bacillota</taxon>
        <taxon>Clostridia</taxon>
        <taxon>Eubacteriales</taxon>
        <taxon>Clostridiaceae</taxon>
        <taxon>Hathewaya</taxon>
    </lineage>
</organism>
<evidence type="ECO:0000259" key="8">
    <source>
        <dbReference type="PROSITE" id="PS50198"/>
    </source>
</evidence>
<dbReference type="Gene3D" id="1.10.4030.10">
    <property type="entry name" value="Porin chaperone SurA, peptide-binding domain"/>
    <property type="match status" value="1"/>
</dbReference>
<protein>
    <recommendedName>
        <fullName evidence="2">peptidylprolyl isomerase</fullName>
        <ecNumber evidence="2">5.2.1.8</ecNumber>
    </recommendedName>
</protein>
<dbReference type="PROSITE" id="PS51257">
    <property type="entry name" value="PROKAR_LIPOPROTEIN"/>
    <property type="match status" value="1"/>
</dbReference>
<dbReference type="GO" id="GO:0003755">
    <property type="term" value="F:peptidyl-prolyl cis-trans isomerase activity"/>
    <property type="evidence" value="ECO:0007669"/>
    <property type="project" value="UniProtKB-EC"/>
</dbReference>
<dbReference type="PROSITE" id="PS50198">
    <property type="entry name" value="PPIC_PPIASE_2"/>
    <property type="match status" value="1"/>
</dbReference>
<sequence length="336" mass="39068">MKNTKRLTCAIMALTMMASLSGCKMIEKTPKAVAKEIVAKVDGNKITRGQLDEQLAYMTEPLKQKYGDNYEKNEEAKEILKEGRAKLTEILVTNMVIKSKADDLKIKVDEKELQKRIDETKKQIREKFKTDAEYKKALEKEKLTEEKLQTRIKENAEISMLSDKVYEKITKDIKVDEKELKDYYTSNLNDFTEKPNGIKAAQIVVKTEKEAKEIKKQLDKGADFAKMAKEKSIDQSSKEKGGELGFLQYKQVTQIPFLLPAMSMKVGQISEPSQDERGWHIIKLMEKTDYPPKKFEEVKDRIKDKVLIDKKMKAWKDSMEKWKKEKNVKIYENKFE</sequence>
<gene>
    <name evidence="9" type="ORF">QOZ93_000295</name>
</gene>
<dbReference type="RefSeq" id="WP_111944160.1">
    <property type="nucleotide sequence ID" value="NZ_BAAACJ010000008.1"/>
</dbReference>
<dbReference type="NCBIfam" id="NF000809">
    <property type="entry name" value="PRK00059.1"/>
    <property type="match status" value="1"/>
</dbReference>
<evidence type="ECO:0000313" key="9">
    <source>
        <dbReference type="EMBL" id="MDQ0478586.1"/>
    </source>
</evidence>
<dbReference type="SUPFAM" id="SSF109998">
    <property type="entry name" value="Triger factor/SurA peptide-binding domain-like"/>
    <property type="match status" value="1"/>
</dbReference>
<dbReference type="Pfam" id="PF00639">
    <property type="entry name" value="Rotamase"/>
    <property type="match status" value="1"/>
</dbReference>
<proteinExistence type="predicted"/>
<evidence type="ECO:0000313" key="10">
    <source>
        <dbReference type="Proteomes" id="UP001224418"/>
    </source>
</evidence>
<feature type="chain" id="PRO_5047335891" description="peptidylprolyl isomerase" evidence="7">
    <location>
        <begin position="22"/>
        <end position="336"/>
    </location>
</feature>
<feature type="domain" description="PpiC" evidence="8">
    <location>
        <begin position="195"/>
        <end position="286"/>
    </location>
</feature>
<accession>A0ABU0JQQ5</accession>
<keyword evidence="10" id="KW-1185">Reference proteome</keyword>
<reference evidence="9 10" key="1">
    <citation type="submission" date="2023-07" db="EMBL/GenBank/DDBJ databases">
        <title>Genomic Encyclopedia of Type Strains, Phase IV (KMG-IV): sequencing the most valuable type-strain genomes for metagenomic binning, comparative biology and taxonomic classification.</title>
        <authorList>
            <person name="Goeker M."/>
        </authorList>
    </citation>
    <scope>NUCLEOTIDE SEQUENCE [LARGE SCALE GENOMIC DNA]</scope>
    <source>
        <strain evidence="9 10">DSM 1400</strain>
    </source>
</reference>
<evidence type="ECO:0000256" key="2">
    <source>
        <dbReference type="ARBA" id="ARBA00013194"/>
    </source>
</evidence>
<evidence type="ECO:0000256" key="5">
    <source>
        <dbReference type="ARBA" id="ARBA00023235"/>
    </source>
</evidence>
<dbReference type="Proteomes" id="UP001224418">
    <property type="component" value="Unassembled WGS sequence"/>
</dbReference>
<dbReference type="InterPro" id="IPR050245">
    <property type="entry name" value="PrsA_foldase"/>
</dbReference>
<dbReference type="SUPFAM" id="SSF54534">
    <property type="entry name" value="FKBP-like"/>
    <property type="match status" value="1"/>
</dbReference>
<evidence type="ECO:0000256" key="6">
    <source>
        <dbReference type="PROSITE-ProRule" id="PRU00278"/>
    </source>
</evidence>
<dbReference type="InterPro" id="IPR000297">
    <property type="entry name" value="PPIase_PpiC"/>
</dbReference>
<dbReference type="EMBL" id="JAUSWN010000002">
    <property type="protein sequence ID" value="MDQ0478586.1"/>
    <property type="molecule type" value="Genomic_DNA"/>
</dbReference>
<dbReference type="PANTHER" id="PTHR47245">
    <property type="entry name" value="PEPTIDYLPROLYL ISOMERASE"/>
    <property type="match status" value="1"/>
</dbReference>